<evidence type="ECO:0000313" key="5">
    <source>
        <dbReference type="EMBL" id="KAG7309583.1"/>
    </source>
</evidence>
<dbReference type="Proteomes" id="UP000823941">
    <property type="component" value="Chromosome 6"/>
</dbReference>
<organism evidence="5 6">
    <name type="scientific">Plutella xylostella</name>
    <name type="common">Diamondback moth</name>
    <name type="synonym">Plutella maculipennis</name>
    <dbReference type="NCBI Taxonomy" id="51655"/>
    <lineage>
        <taxon>Eukaryota</taxon>
        <taxon>Metazoa</taxon>
        <taxon>Ecdysozoa</taxon>
        <taxon>Arthropoda</taxon>
        <taxon>Hexapoda</taxon>
        <taxon>Insecta</taxon>
        <taxon>Pterygota</taxon>
        <taxon>Neoptera</taxon>
        <taxon>Endopterygota</taxon>
        <taxon>Lepidoptera</taxon>
        <taxon>Glossata</taxon>
        <taxon>Ditrysia</taxon>
        <taxon>Yponomeutoidea</taxon>
        <taxon>Plutellidae</taxon>
        <taxon>Plutella</taxon>
    </lineage>
</organism>
<feature type="region of interest" description="Disordered" evidence="1">
    <location>
        <begin position="212"/>
        <end position="242"/>
    </location>
</feature>
<dbReference type="Gene3D" id="4.10.75.10">
    <property type="entry name" value="Elafin-like"/>
    <property type="match status" value="1"/>
</dbReference>
<dbReference type="InterPro" id="IPR042447">
    <property type="entry name" value="Anosmin-1"/>
</dbReference>
<feature type="domain" description="Fibronectin type-III" evidence="3">
    <location>
        <begin position="232"/>
        <end position="341"/>
    </location>
</feature>
<dbReference type="InterPro" id="IPR003961">
    <property type="entry name" value="FN3_dom"/>
</dbReference>
<reference evidence="5 6" key="1">
    <citation type="submission" date="2021-06" db="EMBL/GenBank/DDBJ databases">
        <title>A haploid diamondback moth (Plutella xylostella L.) genome assembly resolves 31 chromosomes and identifies a diamide resistance mutation.</title>
        <authorList>
            <person name="Ward C.M."/>
            <person name="Perry K.D."/>
            <person name="Baker G."/>
            <person name="Powis K."/>
            <person name="Heckel D.G."/>
            <person name="Baxter S.W."/>
        </authorList>
    </citation>
    <scope>NUCLEOTIDE SEQUENCE [LARGE SCALE GENOMIC DNA]</scope>
    <source>
        <strain evidence="5 6">LV</strain>
        <tissue evidence="5">Single pupa</tissue>
    </source>
</reference>
<dbReference type="PANTHER" id="PTHR14131">
    <property type="entry name" value="ANOSMIN"/>
    <property type="match status" value="1"/>
</dbReference>
<accession>A0ABQ7QX24</accession>
<gene>
    <name evidence="5" type="ORF">JYU34_004047</name>
</gene>
<comment type="caution">
    <text evidence="5">The sequence shown here is derived from an EMBL/GenBank/DDBJ whole genome shotgun (WGS) entry which is preliminary data.</text>
</comment>
<protein>
    <recommendedName>
        <fullName evidence="7">Anosmin-1</fullName>
    </recommendedName>
</protein>
<feature type="domain" description="WAP" evidence="4">
    <location>
        <begin position="63"/>
        <end position="111"/>
    </location>
</feature>
<evidence type="ECO:0000259" key="3">
    <source>
        <dbReference type="PROSITE" id="PS50853"/>
    </source>
</evidence>
<dbReference type="Pfam" id="PF00041">
    <property type="entry name" value="fn3"/>
    <property type="match status" value="1"/>
</dbReference>
<dbReference type="SUPFAM" id="SSF57256">
    <property type="entry name" value="Elafin-like"/>
    <property type="match status" value="1"/>
</dbReference>
<keyword evidence="2" id="KW-0732">Signal</keyword>
<dbReference type="SMART" id="SM00217">
    <property type="entry name" value="WAP"/>
    <property type="match status" value="1"/>
</dbReference>
<feature type="chain" id="PRO_5046379183" description="Anosmin-1" evidence="2">
    <location>
        <begin position="25"/>
        <end position="483"/>
    </location>
</feature>
<dbReference type="SUPFAM" id="SSF49265">
    <property type="entry name" value="Fibronectin type III"/>
    <property type="match status" value="1"/>
</dbReference>
<dbReference type="InterPro" id="IPR036645">
    <property type="entry name" value="Elafin-like_sf"/>
</dbReference>
<dbReference type="Pfam" id="PF00095">
    <property type="entry name" value="WAP"/>
    <property type="match status" value="1"/>
</dbReference>
<dbReference type="PROSITE" id="PS51390">
    <property type="entry name" value="WAP"/>
    <property type="match status" value="1"/>
</dbReference>
<dbReference type="SMART" id="SM00060">
    <property type="entry name" value="FN3"/>
    <property type="match status" value="2"/>
</dbReference>
<dbReference type="EMBL" id="JAHIBW010000006">
    <property type="protein sequence ID" value="KAG7309583.1"/>
    <property type="molecule type" value="Genomic_DNA"/>
</dbReference>
<evidence type="ECO:0000259" key="4">
    <source>
        <dbReference type="PROSITE" id="PS51390"/>
    </source>
</evidence>
<sequence>MRRIRCKWLVLLMTLCVLLPSVMTRIGRMNRQKDPLTKARCDLICVQVVPEDRSRCRSDCYTGVQKPGTCPAADSAGWAAACVAACDKDSQCDGTKRCCRHECGASCQEPSDLTTVPGLPGLPIMGEIQEKRRSAVLTWSDGVGDLARAVPGKVLYIVEEQHHLGPKYEEERLENWNFVLRSNKTRVSIRDLLKPGRWYRFRVAAVSAEGTRGYSAPSAPFTPRRPPRPPLQPRKLRVVPVDGDNQNGTMTIRLMWEEPRSDLPVLRYKVFWSRRLRGVQSQLDSVVVNHQTVAKTQTYYDIKDLEPNSMYFLQVQTISQYGLTKLRSEKAAIFFNTTNVNEHIAKKKKPHALKKKSNKKHKKIKGLKLNRIIWQSNHIMANLTWTPSRARENGTPRRYYVRWQKEACTNKEIKEPQQFTATTKNATIEIDDLEYNCSYRVSINKSPITKSQRKFDTELVFKVPDCKTFQRKVSGPNTVNCQS</sequence>
<feature type="domain" description="Fibronectin type-III" evidence="3">
    <location>
        <begin position="119"/>
        <end position="229"/>
    </location>
</feature>
<dbReference type="InterPro" id="IPR036116">
    <property type="entry name" value="FN3_sf"/>
</dbReference>
<dbReference type="CDD" id="cd00199">
    <property type="entry name" value="WAP"/>
    <property type="match status" value="1"/>
</dbReference>
<evidence type="ECO:0008006" key="7">
    <source>
        <dbReference type="Google" id="ProtNLM"/>
    </source>
</evidence>
<name>A0ABQ7QX24_PLUXY</name>
<dbReference type="Gene3D" id="2.60.40.10">
    <property type="entry name" value="Immunoglobulins"/>
    <property type="match status" value="3"/>
</dbReference>
<keyword evidence="6" id="KW-1185">Reference proteome</keyword>
<dbReference type="CDD" id="cd00063">
    <property type="entry name" value="FN3"/>
    <property type="match status" value="2"/>
</dbReference>
<feature type="signal peptide" evidence="2">
    <location>
        <begin position="1"/>
        <end position="24"/>
    </location>
</feature>
<evidence type="ECO:0000256" key="1">
    <source>
        <dbReference type="SAM" id="MobiDB-lite"/>
    </source>
</evidence>
<proteinExistence type="predicted"/>
<evidence type="ECO:0000313" key="6">
    <source>
        <dbReference type="Proteomes" id="UP000823941"/>
    </source>
</evidence>
<dbReference type="PRINTS" id="PR00003">
    <property type="entry name" value="4DISULPHCORE"/>
</dbReference>
<dbReference type="InterPro" id="IPR008197">
    <property type="entry name" value="WAP_dom"/>
</dbReference>
<dbReference type="InterPro" id="IPR013783">
    <property type="entry name" value="Ig-like_fold"/>
</dbReference>
<dbReference type="PANTHER" id="PTHR14131:SF5">
    <property type="entry name" value="ANOSMIN-1"/>
    <property type="match status" value="1"/>
</dbReference>
<dbReference type="PROSITE" id="PS50853">
    <property type="entry name" value="FN3"/>
    <property type="match status" value="2"/>
</dbReference>
<evidence type="ECO:0000256" key="2">
    <source>
        <dbReference type="SAM" id="SignalP"/>
    </source>
</evidence>